<evidence type="ECO:0000313" key="2">
    <source>
        <dbReference type="EMBL" id="GAA4782743.1"/>
    </source>
</evidence>
<name>A0ABP9AL87_9ACTN</name>
<dbReference type="InterPro" id="IPR029046">
    <property type="entry name" value="LolA/LolB/LppX"/>
</dbReference>
<dbReference type="SUPFAM" id="SSF89392">
    <property type="entry name" value="Prokaryotic lipoproteins and lipoprotein localization factors"/>
    <property type="match status" value="1"/>
</dbReference>
<evidence type="ECO:0008006" key="4">
    <source>
        <dbReference type="Google" id="ProtNLM"/>
    </source>
</evidence>
<evidence type="ECO:0000256" key="1">
    <source>
        <dbReference type="SAM" id="SignalP"/>
    </source>
</evidence>
<reference evidence="3" key="1">
    <citation type="journal article" date="2019" name="Int. J. Syst. Evol. Microbiol.">
        <title>The Global Catalogue of Microorganisms (GCM) 10K type strain sequencing project: providing services to taxonomists for standard genome sequencing and annotation.</title>
        <authorList>
            <consortium name="The Broad Institute Genomics Platform"/>
            <consortium name="The Broad Institute Genome Sequencing Center for Infectious Disease"/>
            <person name="Wu L."/>
            <person name="Ma J."/>
        </authorList>
    </citation>
    <scope>NUCLEOTIDE SEQUENCE [LARGE SCALE GENOMIC DNA]</scope>
    <source>
        <strain evidence="3">JCM 18324</strain>
    </source>
</reference>
<dbReference type="RefSeq" id="WP_345614467.1">
    <property type="nucleotide sequence ID" value="NZ_BAABJV010000009.1"/>
</dbReference>
<sequence>MKTVAIRRAGAAAVALAAVVGIAGCTGGDDKAAEAPAKAKLQSREAATEALTASFSKTREAKSAKVHMTIALPGSAAAGSMEMDGVLGWNPGAMDMTVKGESFQQNPSTPGEVRMIMQDGVIYLDMGADATADMDGKRWMKLDMTALAEQSGDKDLQKQLTGGLDNMNQDPAAQLAILLESPNLKHVGSEKIGGVDTEHYKGSLTVAEMLEADSSLDILTPEEREELLGNVEQVGAEGYDIEVWVNGDGYPVRMNVGMDTPEGAVAVTAEYSDYGAGIAVETPPADQTVDFMEMMAELGAAMEEPTGGAGV</sequence>
<feature type="signal peptide" evidence="1">
    <location>
        <begin position="1"/>
        <end position="17"/>
    </location>
</feature>
<dbReference type="Gene3D" id="2.50.20.20">
    <property type="match status" value="1"/>
</dbReference>
<dbReference type="EMBL" id="BAABJV010000009">
    <property type="protein sequence ID" value="GAA4782743.1"/>
    <property type="molecule type" value="Genomic_DNA"/>
</dbReference>
<dbReference type="Proteomes" id="UP001501147">
    <property type="component" value="Unassembled WGS sequence"/>
</dbReference>
<proteinExistence type="predicted"/>
<gene>
    <name evidence="2" type="ORF">GCM10023329_36100</name>
</gene>
<keyword evidence="1" id="KW-0732">Signal</keyword>
<protein>
    <recommendedName>
        <fullName evidence="4">Lipoprotein</fullName>
    </recommendedName>
</protein>
<feature type="chain" id="PRO_5045905399" description="Lipoprotein" evidence="1">
    <location>
        <begin position="18"/>
        <end position="311"/>
    </location>
</feature>
<dbReference type="PROSITE" id="PS51257">
    <property type="entry name" value="PROKAR_LIPOPROTEIN"/>
    <property type="match status" value="1"/>
</dbReference>
<organism evidence="2 3">
    <name type="scientific">Streptomyces sanyensis</name>
    <dbReference type="NCBI Taxonomy" id="568869"/>
    <lineage>
        <taxon>Bacteria</taxon>
        <taxon>Bacillati</taxon>
        <taxon>Actinomycetota</taxon>
        <taxon>Actinomycetes</taxon>
        <taxon>Kitasatosporales</taxon>
        <taxon>Streptomycetaceae</taxon>
        <taxon>Streptomyces</taxon>
    </lineage>
</organism>
<keyword evidence="3" id="KW-1185">Reference proteome</keyword>
<accession>A0ABP9AL87</accession>
<evidence type="ECO:0000313" key="3">
    <source>
        <dbReference type="Proteomes" id="UP001501147"/>
    </source>
</evidence>
<comment type="caution">
    <text evidence="2">The sequence shown here is derived from an EMBL/GenBank/DDBJ whole genome shotgun (WGS) entry which is preliminary data.</text>
</comment>